<comment type="cofactor">
    <cofactor evidence="1 4">
        <name>pyridoxal 5'-phosphate</name>
        <dbReference type="ChEBI" id="CHEBI:597326"/>
    </cofactor>
</comment>
<evidence type="ECO:0000313" key="5">
    <source>
        <dbReference type="EMBL" id="KII60452.1"/>
    </source>
</evidence>
<dbReference type="PANTHER" id="PTHR11808:SF35">
    <property type="entry name" value="CYSTATHIONINE GAMMA-SYNTHASE (AFU_ORTHOLOGUE AFUA_7G01590)"/>
    <property type="match status" value="1"/>
</dbReference>
<dbReference type="Pfam" id="PF01053">
    <property type="entry name" value="Cys_Met_Meta_PP"/>
    <property type="match status" value="1"/>
</dbReference>
<dbReference type="OMA" id="YGGMITF"/>
<name>A0A0C2IUC1_THEKT</name>
<sequence>MNNFDTLLAGLDHYTDSITGGLVPSIHTAVSSRTIMNDAAINYIRSGNPTTQLAENILTKMEGGASAAAFNSGVSAAWAVLLTLKPHDAIVVEKDCYYEFFKIMSDFCSQHQITIYFIDLSDYDALETALAGRAISFVWAETATNPLWKIVDIARVARLAKRYASRLIVDSTVSTPLAVQPLALGADIVLHSATKYLNGHGDLTAGFLVCKENDYWWQQILNFRTSAGLILQPMEAWLLVRGMRTLALRYGKASANAQQLANWMLTQSAIAEVFYPGIAANESADLARVQMNNLYGAMLSFRVKNGAVAARILPKLTKLFRNSTSLGSTESLIEYRKDTEGEESSCPDDLLRLSVGIENGLDLINDLAQAFDALQKLKI</sequence>
<dbReference type="GO" id="GO:0019346">
    <property type="term" value="P:transsulfuration"/>
    <property type="evidence" value="ECO:0007669"/>
    <property type="project" value="InterPro"/>
</dbReference>
<dbReference type="Gene3D" id="3.40.640.10">
    <property type="entry name" value="Type I PLP-dependent aspartate aminotransferase-like (Major domain)"/>
    <property type="match status" value="1"/>
</dbReference>
<comment type="caution">
    <text evidence="5">The sequence shown here is derived from an EMBL/GenBank/DDBJ whole genome shotgun (WGS) entry which is preliminary data.</text>
</comment>
<dbReference type="InterPro" id="IPR015424">
    <property type="entry name" value="PyrdxlP-dep_Trfase"/>
</dbReference>
<dbReference type="GO" id="GO:0019344">
    <property type="term" value="P:cysteine biosynthetic process"/>
    <property type="evidence" value="ECO:0007669"/>
    <property type="project" value="UniProtKB-UniPathway"/>
</dbReference>
<dbReference type="GO" id="GO:0005737">
    <property type="term" value="C:cytoplasm"/>
    <property type="evidence" value="ECO:0007669"/>
    <property type="project" value="TreeGrafter"/>
</dbReference>
<dbReference type="EMBL" id="JWZT01005615">
    <property type="protein sequence ID" value="KII60452.1"/>
    <property type="molecule type" value="Genomic_DNA"/>
</dbReference>
<proteinExistence type="inferred from homology"/>
<dbReference type="FunFam" id="3.40.640.10:FF:000046">
    <property type="entry name" value="Cystathionine gamma-lyase"/>
    <property type="match status" value="1"/>
</dbReference>
<feature type="modified residue" description="N6-(pyridoxal phosphate)lysine" evidence="3">
    <location>
        <position position="195"/>
    </location>
</feature>
<comment type="similarity">
    <text evidence="4">Belongs to the trans-sulfuration enzymes family.</text>
</comment>
<evidence type="ECO:0000256" key="1">
    <source>
        <dbReference type="ARBA" id="ARBA00001933"/>
    </source>
</evidence>
<evidence type="ECO:0000256" key="2">
    <source>
        <dbReference type="ARBA" id="ARBA00022898"/>
    </source>
</evidence>
<dbReference type="PIRSF" id="PIRSF001434">
    <property type="entry name" value="CGS"/>
    <property type="match status" value="1"/>
</dbReference>
<reference evidence="5 6" key="1">
    <citation type="journal article" date="2014" name="Genome Biol. Evol.">
        <title>The genome of the myxosporean Thelohanellus kitauei shows adaptations to nutrient acquisition within its fish host.</title>
        <authorList>
            <person name="Yang Y."/>
            <person name="Xiong J."/>
            <person name="Zhou Z."/>
            <person name="Huo F."/>
            <person name="Miao W."/>
            <person name="Ran C."/>
            <person name="Liu Y."/>
            <person name="Zhang J."/>
            <person name="Feng J."/>
            <person name="Wang M."/>
            <person name="Wang M."/>
            <person name="Wang L."/>
            <person name="Yao B."/>
        </authorList>
    </citation>
    <scope>NUCLEOTIDE SEQUENCE [LARGE SCALE GENOMIC DNA]</scope>
    <source>
        <strain evidence="5">Wuqing</strain>
    </source>
</reference>
<dbReference type="SUPFAM" id="SSF53383">
    <property type="entry name" value="PLP-dependent transferases"/>
    <property type="match status" value="1"/>
</dbReference>
<accession>A0A0C2IUC1</accession>
<dbReference type="Proteomes" id="UP000031668">
    <property type="component" value="Unassembled WGS sequence"/>
</dbReference>
<dbReference type="OrthoDB" id="3512640at2759"/>
<dbReference type="AlphaFoldDB" id="A0A0C2IUC1"/>
<evidence type="ECO:0000256" key="4">
    <source>
        <dbReference type="RuleBase" id="RU362118"/>
    </source>
</evidence>
<dbReference type="InterPro" id="IPR000277">
    <property type="entry name" value="Cys/Met-Metab_PyrdxlP-dep_enz"/>
</dbReference>
<dbReference type="GO" id="GO:0016846">
    <property type="term" value="F:carbon-sulfur lyase activity"/>
    <property type="evidence" value="ECO:0007669"/>
    <property type="project" value="TreeGrafter"/>
</dbReference>
<gene>
    <name evidence="5" type="ORF">RF11_11434</name>
</gene>
<keyword evidence="6" id="KW-1185">Reference proteome</keyword>
<evidence type="ECO:0000256" key="3">
    <source>
        <dbReference type="PIRSR" id="PIRSR001434-2"/>
    </source>
</evidence>
<dbReference type="PROSITE" id="PS00868">
    <property type="entry name" value="CYS_MET_METAB_PP"/>
    <property type="match status" value="1"/>
</dbReference>
<dbReference type="InterPro" id="IPR015421">
    <property type="entry name" value="PyrdxlP-dep_Trfase_major"/>
</dbReference>
<evidence type="ECO:0000313" key="6">
    <source>
        <dbReference type="Proteomes" id="UP000031668"/>
    </source>
</evidence>
<keyword evidence="2 3" id="KW-0663">Pyridoxal phosphate</keyword>
<protein>
    <submittedName>
        <fullName evidence="5">Cystathionine gamma-synthase</fullName>
    </submittedName>
</protein>
<dbReference type="GO" id="GO:0030170">
    <property type="term" value="F:pyridoxal phosphate binding"/>
    <property type="evidence" value="ECO:0007669"/>
    <property type="project" value="InterPro"/>
</dbReference>
<dbReference type="InterPro" id="IPR054542">
    <property type="entry name" value="Cys_met_metab_PP"/>
</dbReference>
<dbReference type="PANTHER" id="PTHR11808">
    <property type="entry name" value="TRANS-SULFURATION ENZYME FAMILY MEMBER"/>
    <property type="match status" value="1"/>
</dbReference>
<dbReference type="InterPro" id="IPR015422">
    <property type="entry name" value="PyrdxlP-dep_Trfase_small"/>
</dbReference>
<organism evidence="5 6">
    <name type="scientific">Thelohanellus kitauei</name>
    <name type="common">Myxosporean</name>
    <dbReference type="NCBI Taxonomy" id="669202"/>
    <lineage>
        <taxon>Eukaryota</taxon>
        <taxon>Metazoa</taxon>
        <taxon>Cnidaria</taxon>
        <taxon>Myxozoa</taxon>
        <taxon>Myxosporea</taxon>
        <taxon>Bivalvulida</taxon>
        <taxon>Platysporina</taxon>
        <taxon>Myxobolidae</taxon>
        <taxon>Thelohanellus</taxon>
    </lineage>
</organism>
<dbReference type="Gene3D" id="3.90.1150.10">
    <property type="entry name" value="Aspartate Aminotransferase, domain 1"/>
    <property type="match status" value="1"/>
</dbReference>
<dbReference type="UniPathway" id="UPA00136">
    <property type="reaction ID" value="UER00202"/>
</dbReference>